<reference evidence="5 6" key="1">
    <citation type="submission" date="2024-11" db="EMBL/GenBank/DDBJ databases">
        <authorList>
            <person name="Heng Y.C."/>
            <person name="Lim A.C.H."/>
            <person name="Lee J.K.Y."/>
            <person name="Kittelmann S."/>
        </authorList>
    </citation>
    <scope>NUCLEOTIDE SEQUENCE [LARGE SCALE GENOMIC DNA]</scope>
    <source>
        <strain evidence="5 6">WILCCON 0202</strain>
    </source>
</reference>
<feature type="domain" description="Type I restriction modification DNA specificity" evidence="4">
    <location>
        <begin position="18"/>
        <end position="200"/>
    </location>
</feature>
<dbReference type="InterPro" id="IPR000055">
    <property type="entry name" value="Restrct_endonuc_typeI_TRD"/>
</dbReference>
<keyword evidence="5" id="KW-0540">Nuclease</keyword>
<dbReference type="PANTHER" id="PTHR30408">
    <property type="entry name" value="TYPE-1 RESTRICTION ENZYME ECOKI SPECIFICITY PROTEIN"/>
    <property type="match status" value="1"/>
</dbReference>
<proteinExistence type="inferred from homology"/>
<dbReference type="InterPro" id="IPR052021">
    <property type="entry name" value="Type-I_RS_S_subunit"/>
</dbReference>
<dbReference type="Gene3D" id="3.90.220.20">
    <property type="entry name" value="DNA methylase specificity domains"/>
    <property type="match status" value="2"/>
</dbReference>
<keyword evidence="3" id="KW-0238">DNA-binding</keyword>
<dbReference type="Pfam" id="PF01420">
    <property type="entry name" value="Methylase_S"/>
    <property type="match status" value="2"/>
</dbReference>
<evidence type="ECO:0000259" key="4">
    <source>
        <dbReference type="Pfam" id="PF01420"/>
    </source>
</evidence>
<dbReference type="Proteomes" id="UP001623661">
    <property type="component" value="Unassembled WGS sequence"/>
</dbReference>
<evidence type="ECO:0000256" key="2">
    <source>
        <dbReference type="ARBA" id="ARBA00022747"/>
    </source>
</evidence>
<dbReference type="CDD" id="cd16961">
    <property type="entry name" value="RMtype1_S_TRD-CR_like"/>
    <property type="match status" value="1"/>
</dbReference>
<name>A0ABW8TV03_9CLOT</name>
<comment type="caution">
    <text evidence="5">The sequence shown here is derived from an EMBL/GenBank/DDBJ whole genome shotgun (WGS) entry which is preliminary data.</text>
</comment>
<protein>
    <submittedName>
        <fullName evidence="5">Restriction endonuclease subunit S</fullName>
        <ecNumber evidence="5">3.1.21.-</ecNumber>
    </submittedName>
</protein>
<dbReference type="EC" id="3.1.21.-" evidence="5"/>
<sequence>MIEKKKTPRIRFAGFTDAWEQRKFDELADYKKGPFGSALTKDMFVPKGNDNVKVYEQQNAINKDWKLERYFIPKDYAIKMNSFKVLAGDIIVSCAGTIGEIYVLPMDAETGIINQALMRVRVKEDIVEKKLFIYLFSNMIESFSKIHSNGSAMKNIPPFSDLKPMLVNVPTKTEQRKLISLLIDLDKLITLHQRKYNKLEVMKKSMLEKMFPKSGSNIPEIRFAGFTDAWEQRKFSDITYLAGEKNRNNIPYQSYSISNEKGFIPQDEQFENGGTMKEADKSMYLIVQPNSFAYNPARINVGSIGYYDLPENVIVSSLYEVFKTSDDIDDRFLWHWFKSDLFPKFIERYQEGGVRMYFYYNKLCMCSLDLPSIEEQRKIGKYFDKFDNLITLHQRKLEKLKKIKKSMLEKMFI</sequence>
<dbReference type="PANTHER" id="PTHR30408:SF12">
    <property type="entry name" value="TYPE I RESTRICTION ENZYME MJAVIII SPECIFICITY SUBUNIT"/>
    <property type="match status" value="1"/>
</dbReference>
<comment type="similarity">
    <text evidence="1">Belongs to the type-I restriction system S methylase family.</text>
</comment>
<feature type="domain" description="Type I restriction modification DNA specificity" evidence="4">
    <location>
        <begin position="295"/>
        <end position="401"/>
    </location>
</feature>
<evidence type="ECO:0000256" key="1">
    <source>
        <dbReference type="ARBA" id="ARBA00010923"/>
    </source>
</evidence>
<dbReference type="GO" id="GO:0016787">
    <property type="term" value="F:hydrolase activity"/>
    <property type="evidence" value="ECO:0007669"/>
    <property type="project" value="UniProtKB-KW"/>
</dbReference>
<dbReference type="SUPFAM" id="SSF116734">
    <property type="entry name" value="DNA methylase specificity domain"/>
    <property type="match status" value="2"/>
</dbReference>
<keyword evidence="2" id="KW-0680">Restriction system</keyword>
<keyword evidence="5" id="KW-0255">Endonuclease</keyword>
<evidence type="ECO:0000256" key="3">
    <source>
        <dbReference type="ARBA" id="ARBA00023125"/>
    </source>
</evidence>
<organism evidence="5 6">
    <name type="scientific">Candidatus Clostridium radicumherbarum</name>
    <dbReference type="NCBI Taxonomy" id="3381662"/>
    <lineage>
        <taxon>Bacteria</taxon>
        <taxon>Bacillati</taxon>
        <taxon>Bacillota</taxon>
        <taxon>Clostridia</taxon>
        <taxon>Eubacteriales</taxon>
        <taxon>Clostridiaceae</taxon>
        <taxon>Clostridium</taxon>
    </lineage>
</organism>
<dbReference type="RefSeq" id="WP_406764488.1">
    <property type="nucleotide sequence ID" value="NZ_JBJHZY010000001.1"/>
</dbReference>
<evidence type="ECO:0000313" key="6">
    <source>
        <dbReference type="Proteomes" id="UP001623661"/>
    </source>
</evidence>
<accession>A0ABW8TV03</accession>
<gene>
    <name evidence="5" type="ORF">ACJDUH_07285</name>
</gene>
<evidence type="ECO:0000313" key="5">
    <source>
        <dbReference type="EMBL" id="MFL0267902.1"/>
    </source>
</evidence>
<dbReference type="InterPro" id="IPR044946">
    <property type="entry name" value="Restrct_endonuc_typeI_TRD_sf"/>
</dbReference>
<dbReference type="EMBL" id="JBJHZY010000001">
    <property type="protein sequence ID" value="MFL0267902.1"/>
    <property type="molecule type" value="Genomic_DNA"/>
</dbReference>
<keyword evidence="5" id="KW-0378">Hydrolase</keyword>
<keyword evidence="6" id="KW-1185">Reference proteome</keyword>
<dbReference type="GO" id="GO:0004519">
    <property type="term" value="F:endonuclease activity"/>
    <property type="evidence" value="ECO:0007669"/>
    <property type="project" value="UniProtKB-KW"/>
</dbReference>